<comment type="caution">
    <text evidence="1">The sequence shown here is derived from an EMBL/GenBank/DDBJ whole genome shotgun (WGS) entry which is preliminary data.</text>
</comment>
<proteinExistence type="predicted"/>
<reference evidence="1" key="1">
    <citation type="submission" date="2021-08" db="EMBL/GenBank/DDBJ databases">
        <title>The first chromosome-level gecko genome reveals the dynamic sex chromosomes of Neotropical dwarf geckos (Sphaerodactylidae: Sphaerodactylus).</title>
        <authorList>
            <person name="Pinto B.J."/>
            <person name="Keating S.E."/>
            <person name="Gamble T."/>
        </authorList>
    </citation>
    <scope>NUCLEOTIDE SEQUENCE</scope>
    <source>
        <strain evidence="1">TG3544</strain>
    </source>
</reference>
<sequence length="124" mass="13297">MEDIPSTLKGAVDTLNQSNASTPVRSRSPALSTRSLTADYSRDPRFENGMSMPASESIPVDLAKRHRRGSSGTHSIAASRTSLSSDRSRSERDLSGSFSECNEDTLSLRSKSVPGALDQELGLP</sequence>
<organism evidence="1 2">
    <name type="scientific">Sphaerodactylus townsendi</name>
    <dbReference type="NCBI Taxonomy" id="933632"/>
    <lineage>
        <taxon>Eukaryota</taxon>
        <taxon>Metazoa</taxon>
        <taxon>Chordata</taxon>
        <taxon>Craniata</taxon>
        <taxon>Vertebrata</taxon>
        <taxon>Euteleostomi</taxon>
        <taxon>Lepidosauria</taxon>
        <taxon>Squamata</taxon>
        <taxon>Bifurcata</taxon>
        <taxon>Gekkota</taxon>
        <taxon>Sphaerodactylidae</taxon>
        <taxon>Sphaerodactylus</taxon>
    </lineage>
</organism>
<evidence type="ECO:0000313" key="2">
    <source>
        <dbReference type="Proteomes" id="UP000827872"/>
    </source>
</evidence>
<name>A0ACB8FHV4_9SAUR</name>
<gene>
    <name evidence="1" type="primary">SYTL5_2</name>
    <name evidence="1" type="ORF">K3G42_021989</name>
</gene>
<keyword evidence="2" id="KW-1185">Reference proteome</keyword>
<dbReference type="EMBL" id="CM037617">
    <property type="protein sequence ID" value="KAH8004993.1"/>
    <property type="molecule type" value="Genomic_DNA"/>
</dbReference>
<dbReference type="Proteomes" id="UP000827872">
    <property type="component" value="Linkage Group LG04"/>
</dbReference>
<accession>A0ACB8FHV4</accession>
<evidence type="ECO:0000313" key="1">
    <source>
        <dbReference type="EMBL" id="KAH8004993.1"/>
    </source>
</evidence>
<protein>
    <submittedName>
        <fullName evidence="1">Synaptotagmin-like protein 5</fullName>
    </submittedName>
</protein>